<dbReference type="RefSeq" id="WP_002593816.1">
    <property type="nucleotide sequence ID" value="NZ_KB850980.1"/>
</dbReference>
<reference evidence="2 3" key="1">
    <citation type="submission" date="2013-01" db="EMBL/GenBank/DDBJ databases">
        <title>The Genome Sequence of Clostridium clostridioforme 90A8.</title>
        <authorList>
            <consortium name="The Broad Institute Genome Sequencing Platform"/>
            <person name="Earl A."/>
            <person name="Ward D."/>
            <person name="Feldgarden M."/>
            <person name="Gevers D."/>
            <person name="Courvalin P."/>
            <person name="Lambert T."/>
            <person name="Walker B."/>
            <person name="Young S.K."/>
            <person name="Zeng Q."/>
            <person name="Gargeya S."/>
            <person name="Fitzgerald M."/>
            <person name="Haas B."/>
            <person name="Abouelleil A."/>
            <person name="Alvarado L."/>
            <person name="Arachchi H.M."/>
            <person name="Berlin A.M."/>
            <person name="Chapman S.B."/>
            <person name="Dewar J."/>
            <person name="Goldberg J."/>
            <person name="Griggs A."/>
            <person name="Gujja S."/>
            <person name="Hansen M."/>
            <person name="Howarth C."/>
            <person name="Imamovic A."/>
            <person name="Larimer J."/>
            <person name="McCowan C."/>
            <person name="Murphy C."/>
            <person name="Neiman D."/>
            <person name="Pearson M."/>
            <person name="Priest M."/>
            <person name="Roberts A."/>
            <person name="Saif S."/>
            <person name="Shea T."/>
            <person name="Sisk P."/>
            <person name="Sykes S."/>
            <person name="Wortman J."/>
            <person name="Nusbaum C."/>
            <person name="Birren B."/>
        </authorList>
    </citation>
    <scope>NUCLEOTIDE SEQUENCE [LARGE SCALE GENOMIC DNA]</scope>
    <source>
        <strain evidence="2 3">90A8</strain>
    </source>
</reference>
<dbReference type="HOGENOM" id="CLU_1018208_0_0_9"/>
<dbReference type="AlphaFoldDB" id="A0A0E2H768"/>
<dbReference type="Proteomes" id="UP000013085">
    <property type="component" value="Unassembled WGS sequence"/>
</dbReference>
<feature type="transmembrane region" description="Helical" evidence="1">
    <location>
        <begin position="261"/>
        <end position="283"/>
    </location>
</feature>
<keyword evidence="1" id="KW-1133">Transmembrane helix</keyword>
<evidence type="ECO:0000256" key="1">
    <source>
        <dbReference type="SAM" id="Phobius"/>
    </source>
</evidence>
<keyword evidence="1" id="KW-0472">Membrane</keyword>
<protein>
    <recommendedName>
        <fullName evidence="4">Type II secretion system protein GspF domain-containing protein</fullName>
    </recommendedName>
</protein>
<organism evidence="2 3">
    <name type="scientific">[Clostridium] clostridioforme 90A8</name>
    <dbReference type="NCBI Taxonomy" id="999408"/>
    <lineage>
        <taxon>Bacteria</taxon>
        <taxon>Bacillati</taxon>
        <taxon>Bacillota</taxon>
        <taxon>Clostridia</taxon>
        <taxon>Lachnospirales</taxon>
        <taxon>Lachnospiraceae</taxon>
        <taxon>Enterocloster</taxon>
    </lineage>
</organism>
<evidence type="ECO:0000313" key="3">
    <source>
        <dbReference type="Proteomes" id="UP000013085"/>
    </source>
</evidence>
<comment type="caution">
    <text evidence="2">The sequence shown here is derived from an EMBL/GenBank/DDBJ whole genome shotgun (WGS) entry which is preliminary data.</text>
</comment>
<feature type="transmembrane region" description="Helical" evidence="1">
    <location>
        <begin position="112"/>
        <end position="128"/>
    </location>
</feature>
<evidence type="ECO:0000313" key="2">
    <source>
        <dbReference type="EMBL" id="ENZ12124.1"/>
    </source>
</evidence>
<proteinExistence type="predicted"/>
<name>A0A0E2H768_9FIRM</name>
<sequence>MEGLLFLFGLFLALGLFFLTASVLKLPTMGAAKAMLGTVKQERKAAKTLETYFMILAVRLSGFIRMDAYKRSRMQNVLKASGMNMTPEVYQAYALVKSGAVLLGAIPCMFLFPLLVPVVVVLALLLYFKENQKADETLKAKREEIEGELPRMVATMEQELKASRNVIGMLERFKGNAGPALTGELDILLADMRSSNYEAALTRFEARLNSPMLSDVVRGLIGVLRGDDSTVYFQMLAHDFKQIELQRLKAQAQKIPPKIRVFSFVMLVCFLLTYLAIICYVALESLGGMF</sequence>
<gene>
    <name evidence="2" type="ORF">HMPREF1090_03753</name>
</gene>
<dbReference type="PATRIC" id="fig|999408.3.peg.4022"/>
<keyword evidence="1" id="KW-0812">Transmembrane</keyword>
<accession>A0A0E2H768</accession>
<evidence type="ECO:0008006" key="4">
    <source>
        <dbReference type="Google" id="ProtNLM"/>
    </source>
</evidence>
<dbReference type="EMBL" id="AGYR01000040">
    <property type="protein sequence ID" value="ENZ12124.1"/>
    <property type="molecule type" value="Genomic_DNA"/>
</dbReference>